<evidence type="ECO:0000256" key="1">
    <source>
        <dbReference type="SAM" id="SignalP"/>
    </source>
</evidence>
<dbReference type="Proteomes" id="UP000515450">
    <property type="component" value="Chromosome"/>
</dbReference>
<keyword evidence="1" id="KW-0732">Signal</keyword>
<evidence type="ECO:0000313" key="3">
    <source>
        <dbReference type="Proteomes" id="UP000515450"/>
    </source>
</evidence>
<reference evidence="2 3" key="1">
    <citation type="journal article" date="2020" name="G3 (Bethesda)">
        <title>CeMbio - The Caenorhabditis elegans Microbiome Resource.</title>
        <authorList>
            <person name="Dirksen P."/>
            <person name="Assie A."/>
            <person name="Zimmermann J."/>
            <person name="Zhang F."/>
            <person name="Tietje A.M."/>
            <person name="Marsh S.A."/>
            <person name="Felix M.A."/>
            <person name="Shapira M."/>
            <person name="Kaleta C."/>
            <person name="Schulenburg H."/>
            <person name="Samuel B."/>
        </authorList>
    </citation>
    <scope>NUCLEOTIDE SEQUENCE [LARGE SCALE GENOMIC DNA]</scope>
    <source>
        <strain evidence="2 3">BIGb0170</strain>
    </source>
</reference>
<feature type="signal peptide" evidence="1">
    <location>
        <begin position="1"/>
        <end position="24"/>
    </location>
</feature>
<gene>
    <name evidence="2" type="ORF">HS960_14290</name>
</gene>
<organism evidence="2 3">
    <name type="scientific">Sphingobacterium paramultivorum</name>
    <dbReference type="NCBI Taxonomy" id="2886510"/>
    <lineage>
        <taxon>Bacteria</taxon>
        <taxon>Pseudomonadati</taxon>
        <taxon>Bacteroidota</taxon>
        <taxon>Sphingobacteriia</taxon>
        <taxon>Sphingobacteriales</taxon>
        <taxon>Sphingobacteriaceae</taxon>
        <taxon>Sphingobacterium</taxon>
    </lineage>
</organism>
<dbReference type="AlphaFoldDB" id="A0A7G5E425"/>
<name>A0A7G5E425_9SPHI</name>
<keyword evidence="3" id="KW-1185">Reference proteome</keyword>
<proteinExistence type="predicted"/>
<sequence>MRKIIILFTFLAVSAFQLIGSCFAQTQYVVFDQDKLTDSLDGHLFCKRTYAEIRSDSTNFPDLTIYNFLFKKSITDDDSNQKVFQNFISFEREGKSLPVDILVTITPLTRSKFELKNISKAIVNKDINVISLDSLLRTSAKDIFYATYAPLGIFSETPSLNLKRTDYKIVIKRKNEYFLVDNETLTESYFIGNGYMEPYRNNAAGIYPQSNNFSKQNYLSAEKLNTLKGGIIKDTTINLNNQGRTIAIDRFWTNEPHIPFTKSAGLNKGSDWYAVEGIGDFEFFWDNGILNGNFLDYFKKAKLNYMPDKQLNRKLNLWYKTKKINGKPFEDFFKNKGVNNSNLKSIL</sequence>
<evidence type="ECO:0000313" key="2">
    <source>
        <dbReference type="EMBL" id="QMV68750.1"/>
    </source>
</evidence>
<dbReference type="RefSeq" id="WP_182329686.1">
    <property type="nucleotide sequence ID" value="NZ_CP058555.1"/>
</dbReference>
<dbReference type="EMBL" id="CP058555">
    <property type="protein sequence ID" value="QMV68750.1"/>
    <property type="molecule type" value="Genomic_DNA"/>
</dbReference>
<feature type="chain" id="PRO_5028985451" description="YARHG domain-containing protein" evidence="1">
    <location>
        <begin position="25"/>
        <end position="347"/>
    </location>
</feature>
<accession>A0A7G5E425</accession>
<evidence type="ECO:0008006" key="4">
    <source>
        <dbReference type="Google" id="ProtNLM"/>
    </source>
</evidence>
<protein>
    <recommendedName>
        <fullName evidence="4">YARHG domain-containing protein</fullName>
    </recommendedName>
</protein>
<dbReference type="PROSITE" id="PS51257">
    <property type="entry name" value="PROKAR_LIPOPROTEIN"/>
    <property type="match status" value="1"/>
</dbReference>